<proteinExistence type="predicted"/>
<feature type="region of interest" description="Disordered" evidence="1">
    <location>
        <begin position="1"/>
        <end position="24"/>
    </location>
</feature>
<comment type="caution">
    <text evidence="3">The sequence shown here is derived from an EMBL/GenBank/DDBJ whole genome shotgun (WGS) entry which is preliminary data.</text>
</comment>
<feature type="transmembrane region" description="Helical" evidence="2">
    <location>
        <begin position="40"/>
        <end position="62"/>
    </location>
</feature>
<accession>A0A8X6UJS5</accession>
<dbReference type="EMBL" id="BMAW01031600">
    <property type="protein sequence ID" value="GFU21919.1"/>
    <property type="molecule type" value="Genomic_DNA"/>
</dbReference>
<evidence type="ECO:0000313" key="3">
    <source>
        <dbReference type="EMBL" id="GFU21919.1"/>
    </source>
</evidence>
<keyword evidence="2" id="KW-0472">Membrane</keyword>
<keyword evidence="4" id="KW-1185">Reference proteome</keyword>
<dbReference type="OrthoDB" id="5141738at2759"/>
<name>A0A8X6UJS5_NEPPI</name>
<reference evidence="3" key="1">
    <citation type="submission" date="2020-08" db="EMBL/GenBank/DDBJ databases">
        <title>Multicomponent nature underlies the extraordinary mechanical properties of spider dragline silk.</title>
        <authorList>
            <person name="Kono N."/>
            <person name="Nakamura H."/>
            <person name="Mori M."/>
            <person name="Yoshida Y."/>
            <person name="Ohtoshi R."/>
            <person name="Malay A.D."/>
            <person name="Moran D.A.P."/>
            <person name="Tomita M."/>
            <person name="Numata K."/>
            <person name="Arakawa K."/>
        </authorList>
    </citation>
    <scope>NUCLEOTIDE SEQUENCE</scope>
</reference>
<feature type="non-terminal residue" evidence="3">
    <location>
        <position position="1"/>
    </location>
</feature>
<evidence type="ECO:0000313" key="4">
    <source>
        <dbReference type="Proteomes" id="UP000887013"/>
    </source>
</evidence>
<evidence type="ECO:0000256" key="1">
    <source>
        <dbReference type="SAM" id="MobiDB-lite"/>
    </source>
</evidence>
<evidence type="ECO:0000256" key="2">
    <source>
        <dbReference type="SAM" id="Phobius"/>
    </source>
</evidence>
<keyword evidence="2" id="KW-1133">Transmembrane helix</keyword>
<dbReference type="Proteomes" id="UP000887013">
    <property type="component" value="Unassembled WGS sequence"/>
</dbReference>
<organism evidence="3 4">
    <name type="scientific">Nephila pilipes</name>
    <name type="common">Giant wood spider</name>
    <name type="synonym">Nephila maculata</name>
    <dbReference type="NCBI Taxonomy" id="299642"/>
    <lineage>
        <taxon>Eukaryota</taxon>
        <taxon>Metazoa</taxon>
        <taxon>Ecdysozoa</taxon>
        <taxon>Arthropoda</taxon>
        <taxon>Chelicerata</taxon>
        <taxon>Arachnida</taxon>
        <taxon>Araneae</taxon>
        <taxon>Araneomorphae</taxon>
        <taxon>Entelegynae</taxon>
        <taxon>Araneoidea</taxon>
        <taxon>Nephilidae</taxon>
        <taxon>Nephila</taxon>
    </lineage>
</organism>
<protein>
    <submittedName>
        <fullName evidence="3">Uncharacterized protein</fullName>
    </submittedName>
</protein>
<sequence length="286" mass="32338">LYAKMATKDMEKDNSSPKTAEKKEDIMDLVRGEGPWQRKILLVIMVIAVPLASHNLAMSFYAPNLDHWCARPPDSNLSVKEWKDLALPPKDQHCSRYKVINFTHQGKDYFDNSTIRETISCDSWEYDDSIYISSVLSERDRRILGGNSIVAYPETVLNQSGNPGEVNCTDIYQRHNPNFRNASPSPIHPMGGLWGPNNSKMHQPWLLQADLAEWHQRLQTCDSRIVSHGVWCLITSGYGPQEPAGRAPICQRANLVEEEKYLKSQSAYGCLSETDPCGPARKSWSC</sequence>
<keyword evidence="2" id="KW-0812">Transmembrane</keyword>
<dbReference type="AlphaFoldDB" id="A0A8X6UJS5"/>
<gene>
    <name evidence="3" type="primary">AVEN_262571_1</name>
    <name evidence="3" type="ORF">NPIL_529471</name>
</gene>